<feature type="domain" description="GGDEF" evidence="2">
    <location>
        <begin position="201"/>
        <end position="317"/>
    </location>
</feature>
<dbReference type="InterPro" id="IPR050469">
    <property type="entry name" value="Diguanylate_Cyclase"/>
</dbReference>
<feature type="transmembrane region" description="Helical" evidence="1">
    <location>
        <begin position="12"/>
        <end position="33"/>
    </location>
</feature>
<dbReference type="RefSeq" id="WP_182482732.1">
    <property type="nucleotide sequence ID" value="NZ_QWLA01000026.1"/>
</dbReference>
<reference evidence="3 4" key="1">
    <citation type="submission" date="2018-08" db="EMBL/GenBank/DDBJ databases">
        <title>Meiothermus roseus NBRC 110900 genome sequencing project.</title>
        <authorList>
            <person name="Da Costa M.S."/>
            <person name="Albuquerque L."/>
            <person name="Raposo P."/>
            <person name="Froufe H.J.C."/>
            <person name="Barroso C.S."/>
            <person name="Egas C."/>
        </authorList>
    </citation>
    <scope>NUCLEOTIDE SEQUENCE [LARGE SCALE GENOMIC DNA]</scope>
    <source>
        <strain evidence="3 4">NBRC 110900</strain>
    </source>
</reference>
<dbReference type="SMART" id="SM00267">
    <property type="entry name" value="GGDEF"/>
    <property type="match status" value="1"/>
</dbReference>
<dbReference type="EMBL" id="QWLA01000026">
    <property type="protein sequence ID" value="RIH86749.1"/>
    <property type="molecule type" value="Genomic_DNA"/>
</dbReference>
<evidence type="ECO:0000313" key="3">
    <source>
        <dbReference type="EMBL" id="RIH86749.1"/>
    </source>
</evidence>
<gene>
    <name evidence="3" type="primary">yeaJ</name>
    <name evidence="3" type="ORF">Mrose_01596</name>
</gene>
<dbReference type="EC" id="2.7.7.65" evidence="3"/>
<dbReference type="GO" id="GO:0043709">
    <property type="term" value="P:cell adhesion involved in single-species biofilm formation"/>
    <property type="evidence" value="ECO:0007669"/>
    <property type="project" value="TreeGrafter"/>
</dbReference>
<name>A0A399EUH9_9DEIN</name>
<dbReference type="NCBIfam" id="TIGR00254">
    <property type="entry name" value="GGDEF"/>
    <property type="match status" value="1"/>
</dbReference>
<dbReference type="Gene3D" id="3.30.70.270">
    <property type="match status" value="1"/>
</dbReference>
<dbReference type="CDD" id="cd01949">
    <property type="entry name" value="GGDEF"/>
    <property type="match status" value="1"/>
</dbReference>
<evidence type="ECO:0000259" key="2">
    <source>
        <dbReference type="PROSITE" id="PS50887"/>
    </source>
</evidence>
<feature type="transmembrane region" description="Helical" evidence="1">
    <location>
        <begin position="39"/>
        <end position="56"/>
    </location>
</feature>
<dbReference type="GO" id="GO:0052621">
    <property type="term" value="F:diguanylate cyclase activity"/>
    <property type="evidence" value="ECO:0007669"/>
    <property type="project" value="UniProtKB-EC"/>
</dbReference>
<keyword evidence="4" id="KW-1185">Reference proteome</keyword>
<accession>A0A399EUH9</accession>
<organism evidence="3 4">
    <name type="scientific">Calidithermus roseus</name>
    <dbReference type="NCBI Taxonomy" id="1644118"/>
    <lineage>
        <taxon>Bacteria</taxon>
        <taxon>Thermotogati</taxon>
        <taxon>Deinococcota</taxon>
        <taxon>Deinococci</taxon>
        <taxon>Thermales</taxon>
        <taxon>Thermaceae</taxon>
        <taxon>Calidithermus</taxon>
    </lineage>
</organism>
<dbReference type="PANTHER" id="PTHR45138:SF9">
    <property type="entry name" value="DIGUANYLATE CYCLASE DGCM-RELATED"/>
    <property type="match status" value="1"/>
</dbReference>
<dbReference type="PANTHER" id="PTHR45138">
    <property type="entry name" value="REGULATORY COMPONENTS OF SENSORY TRANSDUCTION SYSTEM"/>
    <property type="match status" value="1"/>
</dbReference>
<dbReference type="SUPFAM" id="SSF55073">
    <property type="entry name" value="Nucleotide cyclase"/>
    <property type="match status" value="1"/>
</dbReference>
<protein>
    <submittedName>
        <fullName evidence="3">Putative diguanylate cyclase YeaJ</fullName>
        <ecNumber evidence="3">2.7.7.65</ecNumber>
    </submittedName>
</protein>
<keyword evidence="1" id="KW-0472">Membrane</keyword>
<dbReference type="GO" id="GO:0005886">
    <property type="term" value="C:plasma membrane"/>
    <property type="evidence" value="ECO:0007669"/>
    <property type="project" value="TreeGrafter"/>
</dbReference>
<feature type="transmembrane region" description="Helical" evidence="1">
    <location>
        <begin position="137"/>
        <end position="157"/>
    </location>
</feature>
<sequence length="317" mass="34992">MNSLESPQQRACRAYWLIAALAIGPALLIHPFFGRWPEFLLDGVYVVATFAGWRLAPRFTPKLVITLHLVLSFLLVVWYIAQPQSLPSRFSFQEEAYVALLAPTVMGLSTVWGTWGFAVAVPLSLSRLQNPTLPEQLSAGYVLVFVALLGLVTHYGLRRLEEAHENLANAALQDPLTQLGNRRVLEADFVRLQALAKRAGVPLLLTLWDLDDLKSVNDDQGHAAGDAYIRDFTQALRLNVREGDGLYRLGGDEFCGLHLGLSEGSSVSLRVRAVFPNVSVGWSEALGTLDETLAQADRHLYAEKASKRPIKLPKLPS</sequence>
<keyword evidence="1" id="KW-0812">Transmembrane</keyword>
<keyword evidence="3" id="KW-0808">Transferase</keyword>
<dbReference type="Proteomes" id="UP000265341">
    <property type="component" value="Unassembled WGS sequence"/>
</dbReference>
<evidence type="ECO:0000256" key="1">
    <source>
        <dbReference type="SAM" id="Phobius"/>
    </source>
</evidence>
<keyword evidence="3" id="KW-0548">Nucleotidyltransferase</keyword>
<comment type="caution">
    <text evidence="3">The sequence shown here is derived from an EMBL/GenBank/DDBJ whole genome shotgun (WGS) entry which is preliminary data.</text>
</comment>
<dbReference type="PROSITE" id="PS50887">
    <property type="entry name" value="GGDEF"/>
    <property type="match status" value="1"/>
</dbReference>
<dbReference type="GO" id="GO:1902201">
    <property type="term" value="P:negative regulation of bacterial-type flagellum-dependent cell motility"/>
    <property type="evidence" value="ECO:0007669"/>
    <property type="project" value="TreeGrafter"/>
</dbReference>
<dbReference type="InterPro" id="IPR043128">
    <property type="entry name" value="Rev_trsase/Diguanyl_cyclase"/>
</dbReference>
<dbReference type="AlphaFoldDB" id="A0A399EUH9"/>
<feature type="transmembrane region" description="Helical" evidence="1">
    <location>
        <begin position="63"/>
        <end position="81"/>
    </location>
</feature>
<dbReference type="InterPro" id="IPR000160">
    <property type="entry name" value="GGDEF_dom"/>
</dbReference>
<proteinExistence type="predicted"/>
<dbReference type="InterPro" id="IPR029787">
    <property type="entry name" value="Nucleotide_cyclase"/>
</dbReference>
<keyword evidence="1" id="KW-1133">Transmembrane helix</keyword>
<evidence type="ECO:0000313" key="4">
    <source>
        <dbReference type="Proteomes" id="UP000265341"/>
    </source>
</evidence>
<feature type="transmembrane region" description="Helical" evidence="1">
    <location>
        <begin position="101"/>
        <end position="125"/>
    </location>
</feature>
<dbReference type="Pfam" id="PF00990">
    <property type="entry name" value="GGDEF"/>
    <property type="match status" value="1"/>
</dbReference>